<dbReference type="PANTHER" id="PTHR43464">
    <property type="entry name" value="METHYLTRANSFERASE"/>
    <property type="match status" value="1"/>
</dbReference>
<organism evidence="5 6">
    <name type="scientific">Magnetospirillum fulvum MGU-K5</name>
    <dbReference type="NCBI Taxonomy" id="1316936"/>
    <lineage>
        <taxon>Bacteria</taxon>
        <taxon>Pseudomonadati</taxon>
        <taxon>Pseudomonadota</taxon>
        <taxon>Alphaproteobacteria</taxon>
        <taxon>Rhodospirillales</taxon>
        <taxon>Rhodospirillaceae</taxon>
        <taxon>Magnetospirillum</taxon>
    </lineage>
</organism>
<feature type="domain" description="Methyltransferase" evidence="4">
    <location>
        <begin position="69"/>
        <end position="154"/>
    </location>
</feature>
<dbReference type="STRING" id="1316936.K678_14297"/>
<evidence type="ECO:0000256" key="2">
    <source>
        <dbReference type="ARBA" id="ARBA00022679"/>
    </source>
</evidence>
<dbReference type="PANTHER" id="PTHR43464:SF19">
    <property type="entry name" value="UBIQUINONE BIOSYNTHESIS O-METHYLTRANSFERASE, MITOCHONDRIAL"/>
    <property type="match status" value="1"/>
</dbReference>
<dbReference type="AlphaFoldDB" id="S9S811"/>
<name>S9S811_MAGFU</name>
<comment type="caution">
    <text evidence="5">The sequence shown here is derived from an EMBL/GenBank/DDBJ whole genome shotgun (WGS) entry which is preliminary data.</text>
</comment>
<dbReference type="InterPro" id="IPR041698">
    <property type="entry name" value="Methyltransf_25"/>
</dbReference>
<protein>
    <submittedName>
        <fullName evidence="5">Methyltransferase family protein</fullName>
    </submittedName>
</protein>
<dbReference type="CDD" id="cd02440">
    <property type="entry name" value="AdoMet_MTases"/>
    <property type="match status" value="1"/>
</dbReference>
<evidence type="ECO:0000313" key="5">
    <source>
        <dbReference type="EMBL" id="EPY00789.1"/>
    </source>
</evidence>
<dbReference type="SUPFAM" id="SSF53335">
    <property type="entry name" value="S-adenosyl-L-methionine-dependent methyltransferases"/>
    <property type="match status" value="1"/>
</dbReference>
<dbReference type="GO" id="GO:0008168">
    <property type="term" value="F:methyltransferase activity"/>
    <property type="evidence" value="ECO:0007669"/>
    <property type="project" value="UniProtKB-KW"/>
</dbReference>
<evidence type="ECO:0000256" key="1">
    <source>
        <dbReference type="ARBA" id="ARBA00022603"/>
    </source>
</evidence>
<dbReference type="eggNOG" id="COG4106">
    <property type="taxonomic scope" value="Bacteria"/>
</dbReference>
<dbReference type="Pfam" id="PF13649">
    <property type="entry name" value="Methyltransf_25"/>
    <property type="match status" value="1"/>
</dbReference>
<proteinExistence type="predicted"/>
<keyword evidence="3" id="KW-0949">S-adenosyl-L-methionine</keyword>
<dbReference type="Proteomes" id="UP000015350">
    <property type="component" value="Unassembled WGS sequence"/>
</dbReference>
<keyword evidence="1 5" id="KW-0489">Methyltransferase</keyword>
<dbReference type="GO" id="GO:0032259">
    <property type="term" value="P:methylation"/>
    <property type="evidence" value="ECO:0007669"/>
    <property type="project" value="UniProtKB-KW"/>
</dbReference>
<dbReference type="EMBL" id="AQPH01000068">
    <property type="protein sequence ID" value="EPY00789.1"/>
    <property type="molecule type" value="Genomic_DNA"/>
</dbReference>
<sequence length="215" mass="24077">MAEIGGPGPDPPADRREKMNYETIINNFHDSLFARTGRNGGSLGWRSKESQQARFDAVLSQGILDGKTVLDVGCGFGDLADSLQAKAPTALYTGYDINPQFIEVCRSKAPERAFELRNILTHPPETPFDVIVSVGPINIELGHNEDLVRDMLRAMYKSCTQHCVMSLASSEYRGTDRGFHYYDPVEILDFALSLTKSVVLKHDYLPHDFSIFMFR</sequence>
<keyword evidence="2 5" id="KW-0808">Transferase</keyword>
<dbReference type="Gene3D" id="3.40.50.150">
    <property type="entry name" value="Vaccinia Virus protein VP39"/>
    <property type="match status" value="1"/>
</dbReference>
<evidence type="ECO:0000259" key="4">
    <source>
        <dbReference type="Pfam" id="PF13649"/>
    </source>
</evidence>
<evidence type="ECO:0000313" key="6">
    <source>
        <dbReference type="Proteomes" id="UP000015350"/>
    </source>
</evidence>
<gene>
    <name evidence="5" type="ORF">K678_14297</name>
</gene>
<reference evidence="5 6" key="1">
    <citation type="submission" date="2013-04" db="EMBL/GenBank/DDBJ databases">
        <authorList>
            <person name="Kuznetsov B."/>
            <person name="Ivanovsky R."/>
        </authorList>
    </citation>
    <scope>NUCLEOTIDE SEQUENCE [LARGE SCALE GENOMIC DNA]</scope>
    <source>
        <strain evidence="5 6">MGU-K5</strain>
    </source>
</reference>
<accession>S9S811</accession>
<dbReference type="PATRIC" id="fig|1316936.3.peg.2849"/>
<dbReference type="InterPro" id="IPR029063">
    <property type="entry name" value="SAM-dependent_MTases_sf"/>
</dbReference>
<evidence type="ECO:0000256" key="3">
    <source>
        <dbReference type="ARBA" id="ARBA00022691"/>
    </source>
</evidence>